<feature type="compositionally biased region" description="Basic and acidic residues" evidence="1">
    <location>
        <begin position="15"/>
        <end position="32"/>
    </location>
</feature>
<sequence>MSPIHPQITSSSSAEEVRNQEPLDAPKLESHASHAGKKCHYEKYRSPVQTLVGGRERQTDSHAACVLPRRHLERLFLDAAVHPSLGSVVAVVRFIGAIYGRSDRSAQLREQARRNISCPTDSPGVPHADPFLVQARLLFSIALFWSSDEAETQQIMDGAVSLALDLPTLYIVDAYYADMQRSMNYPTRDLRATVGLPCEETDMNWACLIDAVDAIIDGWLLLLPESKRHVMTKEGVVDELMFQAQMVCTHHRWIIGCHRQHSALLFHPLEIISSCATGGPDNLLAAGELVNIHTTRCLRSIEAQIRPLALPARSFRHTPFTDLHGDDGDGPPALGLQVPPEGREAQDCQAPDPAEHRLPQGAGGLLAAGGPERNVREIQHISQEVLGLAPKTGSSDSVDCHESSMEGSLARDAFSFAFHGESESSTQLGLDQRSFQLRAMA</sequence>
<dbReference type="STRING" id="1314773.A0A3N2PWR5"/>
<dbReference type="AlphaFoldDB" id="A0A3N2PWR5"/>
<dbReference type="RefSeq" id="XP_028466767.1">
    <property type="nucleotide sequence ID" value="XM_028614125.1"/>
</dbReference>
<organism evidence="2 3">
    <name type="scientific">Sodiomyces alkalinus (strain CBS 110278 / VKM F-3762 / F11)</name>
    <name type="common">Alkaliphilic filamentous fungus</name>
    <dbReference type="NCBI Taxonomy" id="1314773"/>
    <lineage>
        <taxon>Eukaryota</taxon>
        <taxon>Fungi</taxon>
        <taxon>Dikarya</taxon>
        <taxon>Ascomycota</taxon>
        <taxon>Pezizomycotina</taxon>
        <taxon>Sordariomycetes</taxon>
        <taxon>Hypocreomycetidae</taxon>
        <taxon>Glomerellales</taxon>
        <taxon>Plectosphaerellaceae</taxon>
        <taxon>Sodiomyces</taxon>
    </lineage>
</organism>
<keyword evidence="3" id="KW-1185">Reference proteome</keyword>
<dbReference type="PANTHER" id="PTHR47431:SF4">
    <property type="entry name" value="ZN(II)2CYS6 TRANSCRIPTION FACTOR (EUROFUNG)"/>
    <property type="match status" value="1"/>
</dbReference>
<evidence type="ECO:0000313" key="3">
    <source>
        <dbReference type="Proteomes" id="UP000272025"/>
    </source>
</evidence>
<protein>
    <recommendedName>
        <fullName evidence="4">Transcription factor domain-containing protein</fullName>
    </recommendedName>
</protein>
<proteinExistence type="predicted"/>
<evidence type="ECO:0000313" key="2">
    <source>
        <dbReference type="EMBL" id="ROT38961.1"/>
    </source>
</evidence>
<dbReference type="EMBL" id="ML119054">
    <property type="protein sequence ID" value="ROT38961.1"/>
    <property type="molecule type" value="Genomic_DNA"/>
</dbReference>
<gene>
    <name evidence="2" type="ORF">SODALDRAFT_358796</name>
</gene>
<accession>A0A3N2PWR5</accession>
<dbReference type="PANTHER" id="PTHR47431">
    <property type="entry name" value="ZN(II)2CYS6 TRANSCRIPTION FACTOR (EUROFUNG)-RELATED"/>
    <property type="match status" value="1"/>
</dbReference>
<evidence type="ECO:0008006" key="4">
    <source>
        <dbReference type="Google" id="ProtNLM"/>
    </source>
</evidence>
<feature type="region of interest" description="Disordered" evidence="1">
    <location>
        <begin position="1"/>
        <end position="37"/>
    </location>
</feature>
<evidence type="ECO:0000256" key="1">
    <source>
        <dbReference type="SAM" id="MobiDB-lite"/>
    </source>
</evidence>
<dbReference type="Proteomes" id="UP000272025">
    <property type="component" value="Unassembled WGS sequence"/>
</dbReference>
<feature type="region of interest" description="Disordered" evidence="1">
    <location>
        <begin position="340"/>
        <end position="369"/>
    </location>
</feature>
<dbReference type="OrthoDB" id="2399539at2759"/>
<dbReference type="GeneID" id="39582603"/>
<reference evidence="2 3" key="1">
    <citation type="journal article" date="2018" name="Mol. Ecol.">
        <title>The obligate alkalophilic soda-lake fungus Sodiomyces alkalinus has shifted to a protein diet.</title>
        <authorList>
            <person name="Grum-Grzhimaylo A.A."/>
            <person name="Falkoski D.L."/>
            <person name="van den Heuvel J."/>
            <person name="Valero-Jimenez C.A."/>
            <person name="Min B."/>
            <person name="Choi I.G."/>
            <person name="Lipzen A."/>
            <person name="Daum C.G."/>
            <person name="Aanen D.K."/>
            <person name="Tsang A."/>
            <person name="Henrissat B."/>
            <person name="Bilanenko E.N."/>
            <person name="de Vries R.P."/>
            <person name="van Kan J.A.L."/>
            <person name="Grigoriev I.V."/>
            <person name="Debets A.J.M."/>
        </authorList>
    </citation>
    <scope>NUCLEOTIDE SEQUENCE [LARGE SCALE GENOMIC DNA]</scope>
    <source>
        <strain evidence="2 3">F11</strain>
    </source>
</reference>
<name>A0A3N2PWR5_SODAK</name>